<comment type="similarity">
    <text evidence="2">Belongs to the HAD-like hydrolase superfamily.</text>
</comment>
<evidence type="ECO:0000256" key="4">
    <source>
        <dbReference type="ARBA" id="ARBA00022842"/>
    </source>
</evidence>
<evidence type="ECO:0000256" key="1">
    <source>
        <dbReference type="ARBA" id="ARBA00001946"/>
    </source>
</evidence>
<organism evidence="5 6">
    <name type="scientific">Halovenus carboxidivorans</name>
    <dbReference type="NCBI Taxonomy" id="2692199"/>
    <lineage>
        <taxon>Archaea</taxon>
        <taxon>Methanobacteriati</taxon>
        <taxon>Methanobacteriota</taxon>
        <taxon>Stenosarchaea group</taxon>
        <taxon>Halobacteria</taxon>
        <taxon>Halobacteriales</taxon>
        <taxon>Haloarculaceae</taxon>
        <taxon>Halovenus</taxon>
    </lineage>
</organism>
<protein>
    <submittedName>
        <fullName evidence="5">HAD-IA family hydrolase</fullName>
    </submittedName>
</protein>
<dbReference type="GO" id="GO:0044281">
    <property type="term" value="P:small molecule metabolic process"/>
    <property type="evidence" value="ECO:0007669"/>
    <property type="project" value="UniProtKB-ARBA"/>
</dbReference>
<keyword evidence="4" id="KW-0460">Magnesium</keyword>
<dbReference type="InterPro" id="IPR006439">
    <property type="entry name" value="HAD-SF_hydro_IA"/>
</dbReference>
<reference evidence="5 6" key="1">
    <citation type="submission" date="2019-12" db="EMBL/GenBank/DDBJ databases">
        <title>Isolation and characterization of three novel carbon monoxide-oxidizing members of Halobacteria from salione crusts and soils.</title>
        <authorList>
            <person name="Myers M.R."/>
            <person name="King G.M."/>
        </authorList>
    </citation>
    <scope>NUCLEOTIDE SEQUENCE [LARGE SCALE GENOMIC DNA]</scope>
    <source>
        <strain evidence="5 6">WSH3</strain>
    </source>
</reference>
<dbReference type="OrthoDB" id="27736at2157"/>
<dbReference type="EMBL" id="WUUT01000001">
    <property type="protein sequence ID" value="MXR50919.1"/>
    <property type="molecule type" value="Genomic_DNA"/>
</dbReference>
<dbReference type="PRINTS" id="PR00413">
    <property type="entry name" value="HADHALOGNASE"/>
</dbReference>
<dbReference type="SFLD" id="SFLDS00003">
    <property type="entry name" value="Haloacid_Dehalogenase"/>
    <property type="match status" value="1"/>
</dbReference>
<accession>A0A6B0TCJ2</accession>
<sequence length="225" mass="24324">MIADDISAVTFDLDNTLLEYERSPGEVLQRAYENLGVDPLFPVSEYYDRYDEFAAKYDSMTTLREECFATLASERGHEPERGRAVAREFEAERDQSRVAFVAGAERVLSVASDRYRTAIITNGAADAQRKKLAALGLGERVDAVVVAGAECPPKPSPKPFERALATLGVEPSTAVHVGDSLETDVAGANAVGAASVWIGEGDPDRFDPIATVGSTQELLDLPWLS</sequence>
<evidence type="ECO:0000256" key="3">
    <source>
        <dbReference type="ARBA" id="ARBA00022801"/>
    </source>
</evidence>
<dbReference type="SFLD" id="SFLDG01129">
    <property type="entry name" value="C1.5:_HAD__Beta-PGM__Phosphata"/>
    <property type="match status" value="1"/>
</dbReference>
<comment type="caution">
    <text evidence="5">The sequence shown here is derived from an EMBL/GenBank/DDBJ whole genome shotgun (WGS) entry which is preliminary data.</text>
</comment>
<dbReference type="Gene3D" id="1.20.120.710">
    <property type="entry name" value="Haloacid dehalogenase hydrolase-like domain"/>
    <property type="match status" value="1"/>
</dbReference>
<dbReference type="InterPro" id="IPR051400">
    <property type="entry name" value="HAD-like_hydrolase"/>
</dbReference>
<dbReference type="Proteomes" id="UP000466535">
    <property type="component" value="Unassembled WGS sequence"/>
</dbReference>
<dbReference type="PANTHER" id="PTHR46470">
    <property type="entry name" value="N-ACYLNEURAMINATE-9-PHOSPHATASE"/>
    <property type="match status" value="1"/>
</dbReference>
<dbReference type="Gene3D" id="3.40.50.1000">
    <property type="entry name" value="HAD superfamily/HAD-like"/>
    <property type="match status" value="1"/>
</dbReference>
<dbReference type="SUPFAM" id="SSF56784">
    <property type="entry name" value="HAD-like"/>
    <property type="match status" value="1"/>
</dbReference>
<dbReference type="InterPro" id="IPR023214">
    <property type="entry name" value="HAD_sf"/>
</dbReference>
<dbReference type="NCBIfam" id="TIGR01549">
    <property type="entry name" value="HAD-SF-IA-v1"/>
    <property type="match status" value="1"/>
</dbReference>
<evidence type="ECO:0000313" key="6">
    <source>
        <dbReference type="Proteomes" id="UP000466535"/>
    </source>
</evidence>
<dbReference type="RefSeq" id="WP_159763004.1">
    <property type="nucleotide sequence ID" value="NZ_WUUT01000001.1"/>
</dbReference>
<gene>
    <name evidence="5" type="ORF">GRX03_04760</name>
</gene>
<evidence type="ECO:0000256" key="2">
    <source>
        <dbReference type="ARBA" id="ARBA00007958"/>
    </source>
</evidence>
<keyword evidence="6" id="KW-1185">Reference proteome</keyword>
<proteinExistence type="inferred from homology"/>
<keyword evidence="3 5" id="KW-0378">Hydrolase</keyword>
<dbReference type="Pfam" id="PF00702">
    <property type="entry name" value="Hydrolase"/>
    <property type="match status" value="1"/>
</dbReference>
<dbReference type="GO" id="GO:0016787">
    <property type="term" value="F:hydrolase activity"/>
    <property type="evidence" value="ECO:0007669"/>
    <property type="project" value="UniProtKB-KW"/>
</dbReference>
<dbReference type="AlphaFoldDB" id="A0A6B0TCJ2"/>
<evidence type="ECO:0000313" key="5">
    <source>
        <dbReference type="EMBL" id="MXR50919.1"/>
    </source>
</evidence>
<comment type="cofactor">
    <cofactor evidence="1">
        <name>Mg(2+)</name>
        <dbReference type="ChEBI" id="CHEBI:18420"/>
    </cofactor>
</comment>
<dbReference type="InterPro" id="IPR036412">
    <property type="entry name" value="HAD-like_sf"/>
</dbReference>
<name>A0A6B0TCJ2_9EURY</name>